<accession>A0A0E9R225</accession>
<organism evidence="1">
    <name type="scientific">Anguilla anguilla</name>
    <name type="common">European freshwater eel</name>
    <name type="synonym">Muraena anguilla</name>
    <dbReference type="NCBI Taxonomy" id="7936"/>
    <lineage>
        <taxon>Eukaryota</taxon>
        <taxon>Metazoa</taxon>
        <taxon>Chordata</taxon>
        <taxon>Craniata</taxon>
        <taxon>Vertebrata</taxon>
        <taxon>Euteleostomi</taxon>
        <taxon>Actinopterygii</taxon>
        <taxon>Neopterygii</taxon>
        <taxon>Teleostei</taxon>
        <taxon>Anguilliformes</taxon>
        <taxon>Anguillidae</taxon>
        <taxon>Anguilla</taxon>
    </lineage>
</organism>
<sequence length="40" mass="4809">MEMIFFKKTKNNKKKQTFYGFQNALVQIRLNNASLIEWGQ</sequence>
<protein>
    <submittedName>
        <fullName evidence="1">Uncharacterized protein</fullName>
    </submittedName>
</protein>
<dbReference type="AlphaFoldDB" id="A0A0E9R225"/>
<name>A0A0E9R225_ANGAN</name>
<proteinExistence type="predicted"/>
<reference evidence="1" key="1">
    <citation type="submission" date="2014-11" db="EMBL/GenBank/DDBJ databases">
        <authorList>
            <person name="Amaro Gonzalez C."/>
        </authorList>
    </citation>
    <scope>NUCLEOTIDE SEQUENCE</scope>
</reference>
<reference evidence="1" key="2">
    <citation type="journal article" date="2015" name="Fish Shellfish Immunol.">
        <title>Early steps in the European eel (Anguilla anguilla)-Vibrio vulnificus interaction in the gills: Role of the RtxA13 toxin.</title>
        <authorList>
            <person name="Callol A."/>
            <person name="Pajuelo D."/>
            <person name="Ebbesson L."/>
            <person name="Teles M."/>
            <person name="MacKenzie S."/>
            <person name="Amaro C."/>
        </authorList>
    </citation>
    <scope>NUCLEOTIDE SEQUENCE</scope>
</reference>
<dbReference type="EMBL" id="GBXM01086042">
    <property type="protein sequence ID" value="JAH22535.1"/>
    <property type="molecule type" value="Transcribed_RNA"/>
</dbReference>
<evidence type="ECO:0000313" key="1">
    <source>
        <dbReference type="EMBL" id="JAH22535.1"/>
    </source>
</evidence>